<evidence type="ECO:0000313" key="5">
    <source>
        <dbReference type="Proteomes" id="UP000316517"/>
    </source>
</evidence>
<evidence type="ECO:0000256" key="1">
    <source>
        <dbReference type="ARBA" id="ARBA00009091"/>
    </source>
</evidence>
<dbReference type="PANTHER" id="PTHR35089:SF1">
    <property type="entry name" value="CHAPERONE PROTEIN SKP"/>
    <property type="match status" value="1"/>
</dbReference>
<dbReference type="PROSITE" id="PS51257">
    <property type="entry name" value="PROKAR_LIPOPROTEIN"/>
    <property type="match status" value="1"/>
</dbReference>
<dbReference type="PANTHER" id="PTHR35089">
    <property type="entry name" value="CHAPERONE PROTEIN SKP"/>
    <property type="match status" value="1"/>
</dbReference>
<dbReference type="InterPro" id="IPR005632">
    <property type="entry name" value="Chaperone_Skp"/>
</dbReference>
<comment type="similarity">
    <text evidence="1">Belongs to the Skp family.</text>
</comment>
<protein>
    <submittedName>
        <fullName evidence="4">OmpH family outer membrane protein</fullName>
    </submittedName>
</protein>
<evidence type="ECO:0000256" key="2">
    <source>
        <dbReference type="ARBA" id="ARBA00022729"/>
    </source>
</evidence>
<dbReference type="SMART" id="SM00935">
    <property type="entry name" value="OmpH"/>
    <property type="match status" value="1"/>
</dbReference>
<evidence type="ECO:0000256" key="3">
    <source>
        <dbReference type="SAM" id="Coils"/>
    </source>
</evidence>
<feature type="coiled-coil region" evidence="3">
    <location>
        <begin position="68"/>
        <end position="177"/>
    </location>
</feature>
<dbReference type="Proteomes" id="UP000316517">
    <property type="component" value="Unassembled WGS sequence"/>
</dbReference>
<dbReference type="InterPro" id="IPR024930">
    <property type="entry name" value="Skp_dom_sf"/>
</dbReference>
<gene>
    <name evidence="4" type="ORF">E3J68_00570</name>
</gene>
<dbReference type="Pfam" id="PF03938">
    <property type="entry name" value="OmpH"/>
    <property type="match status" value="1"/>
</dbReference>
<dbReference type="AlphaFoldDB" id="A0A523TJV4"/>
<sequence length="239" mass="27392">MRGKEVGALLLAAFLVTLFLGCTSGGAVAELVPKIGFVDVQKVFQDYQKTKDIMARLKIGFEEKWAGMAEKRKLLERTRKALEEKLIQIEEKAKEIQEKVKELGKLEEELALQGALLTPYAKEEKLTQIELLREDIQGLGKERGVLEEECQTDEKELKALEEEIRSLNDSLQAERQEEEFRYSEEISEDIRSTIEIIAEKAGYRLVFDKGALLYTTPEAEFDLTEEVLFRLNQNYQLGQ</sequence>
<dbReference type="SUPFAM" id="SSF111384">
    <property type="entry name" value="OmpH-like"/>
    <property type="match status" value="2"/>
</dbReference>
<keyword evidence="3" id="KW-0175">Coiled coil</keyword>
<name>A0A523TJV4_UNCAE</name>
<keyword evidence="2" id="KW-0732">Signal</keyword>
<dbReference type="GO" id="GO:0050821">
    <property type="term" value="P:protein stabilization"/>
    <property type="evidence" value="ECO:0007669"/>
    <property type="project" value="TreeGrafter"/>
</dbReference>
<accession>A0A523TJV4</accession>
<reference evidence="4 5" key="1">
    <citation type="submission" date="2019-03" db="EMBL/GenBank/DDBJ databases">
        <title>Metabolic potential of uncultured bacteria and archaea associated with petroleum seepage in deep-sea sediments.</title>
        <authorList>
            <person name="Dong X."/>
            <person name="Hubert C."/>
        </authorList>
    </citation>
    <scope>NUCLEOTIDE SEQUENCE [LARGE SCALE GENOMIC DNA]</scope>
    <source>
        <strain evidence="4">E44_bin3</strain>
    </source>
</reference>
<evidence type="ECO:0000313" key="4">
    <source>
        <dbReference type="EMBL" id="TET30593.1"/>
    </source>
</evidence>
<dbReference type="Gene3D" id="3.30.910.20">
    <property type="entry name" value="Skp domain"/>
    <property type="match status" value="2"/>
</dbReference>
<dbReference type="EMBL" id="SOJT01000032">
    <property type="protein sequence ID" value="TET30593.1"/>
    <property type="molecule type" value="Genomic_DNA"/>
</dbReference>
<comment type="caution">
    <text evidence="4">The sequence shown here is derived from an EMBL/GenBank/DDBJ whole genome shotgun (WGS) entry which is preliminary data.</text>
</comment>
<dbReference type="GO" id="GO:0005829">
    <property type="term" value="C:cytosol"/>
    <property type="evidence" value="ECO:0007669"/>
    <property type="project" value="TreeGrafter"/>
</dbReference>
<organism evidence="4 5">
    <name type="scientific">Aerophobetes bacterium</name>
    <dbReference type="NCBI Taxonomy" id="2030807"/>
    <lineage>
        <taxon>Bacteria</taxon>
        <taxon>Candidatus Aerophobota</taxon>
    </lineage>
</organism>
<dbReference type="GO" id="GO:0051082">
    <property type="term" value="F:unfolded protein binding"/>
    <property type="evidence" value="ECO:0007669"/>
    <property type="project" value="InterPro"/>
</dbReference>
<proteinExistence type="inferred from homology"/>